<dbReference type="EMBL" id="ACYG01000024">
    <property type="protein sequence ID" value="EEV17626.1"/>
    <property type="molecule type" value="Genomic_DNA"/>
</dbReference>
<dbReference type="Proteomes" id="UP000005709">
    <property type="component" value="Unassembled WGS sequence"/>
</dbReference>
<accession>C8PHL2</accession>
<evidence type="ECO:0000313" key="1">
    <source>
        <dbReference type="EMBL" id="EEV17626.1"/>
    </source>
</evidence>
<name>C8PHL2_9BACT</name>
<keyword evidence="2" id="KW-1185">Reference proteome</keyword>
<reference evidence="1 2" key="1">
    <citation type="submission" date="2009-07" db="EMBL/GenBank/DDBJ databases">
        <authorList>
            <person name="Madupu R."/>
            <person name="Sebastian Y."/>
            <person name="Durkin A.S."/>
            <person name="Torralba M."/>
            <person name="Methe B."/>
            <person name="Sutton G.G."/>
            <person name="Strausberg R.L."/>
            <person name="Nelson K.E."/>
        </authorList>
    </citation>
    <scope>NUCLEOTIDE SEQUENCE [LARGE SCALE GENOMIC DNA]</scope>
    <source>
        <strain evidence="1 2">RM3268</strain>
    </source>
</reference>
<comment type="caution">
    <text evidence="1">The sequence shown here is derived from an EMBL/GenBank/DDBJ whole genome shotgun (WGS) entry which is preliminary data.</text>
</comment>
<dbReference type="AlphaFoldDB" id="C8PHL2"/>
<protein>
    <submittedName>
        <fullName evidence="1">Uncharacterized protein</fullName>
    </submittedName>
</protein>
<organism evidence="1 2">
    <name type="scientific">Campylobacter gracilis RM3268</name>
    <dbReference type="NCBI Taxonomy" id="553220"/>
    <lineage>
        <taxon>Bacteria</taxon>
        <taxon>Pseudomonadati</taxon>
        <taxon>Campylobacterota</taxon>
        <taxon>Epsilonproteobacteria</taxon>
        <taxon>Campylobacterales</taxon>
        <taxon>Campylobacteraceae</taxon>
        <taxon>Campylobacter</taxon>
    </lineage>
</organism>
<evidence type="ECO:0000313" key="2">
    <source>
        <dbReference type="Proteomes" id="UP000005709"/>
    </source>
</evidence>
<gene>
    <name evidence="1" type="ORF">CAMGR0001_0457</name>
</gene>
<proteinExistence type="predicted"/>
<sequence length="45" mass="5374">MYFVNAWKILRRGILAAKFEILQSRILLGKFYGEKFYRRACGCEN</sequence>